<feature type="region of interest" description="Disordered" evidence="1">
    <location>
        <begin position="1"/>
        <end position="22"/>
    </location>
</feature>
<sequence length="223" mass="25464">MNNPAHKPTTTHRSPKMPSFVSAPNIAHSAVGGAHYLGVPVTQEHKGGRTSSGEATRSSHESQEASRERIMNDLKELYCCRPTRRIFERTWCPDAVFEDPLVKAEGRGEYEPQWFAMPKIFSKSETISSRVMLSTESPNRLVYSQAQEYTLRFIGKKQAFCTVLMLMRQRIESVIVVDLDETDKITRMVEKWNGDELPTHYGAHFLRRANAQITPWLVKVPKE</sequence>
<evidence type="ECO:0000313" key="2">
    <source>
        <dbReference type="EMBL" id="KIK91430.1"/>
    </source>
</evidence>
<dbReference type="HOGENOM" id="CLU_1312811_0_0_1"/>
<gene>
    <name evidence="2" type="ORF">PAXRUDRAFT_149512</name>
</gene>
<dbReference type="Proteomes" id="UP000054538">
    <property type="component" value="Unassembled WGS sequence"/>
</dbReference>
<dbReference type="OrthoDB" id="2400485at2759"/>
<proteinExistence type="predicted"/>
<feature type="region of interest" description="Disordered" evidence="1">
    <location>
        <begin position="43"/>
        <end position="68"/>
    </location>
</feature>
<organism evidence="2 3">
    <name type="scientific">Paxillus rubicundulus Ve08.2h10</name>
    <dbReference type="NCBI Taxonomy" id="930991"/>
    <lineage>
        <taxon>Eukaryota</taxon>
        <taxon>Fungi</taxon>
        <taxon>Dikarya</taxon>
        <taxon>Basidiomycota</taxon>
        <taxon>Agaricomycotina</taxon>
        <taxon>Agaricomycetes</taxon>
        <taxon>Agaricomycetidae</taxon>
        <taxon>Boletales</taxon>
        <taxon>Paxilineae</taxon>
        <taxon>Paxillaceae</taxon>
        <taxon>Paxillus</taxon>
    </lineage>
</organism>
<dbReference type="PANTHER" id="PTHR34213:SF2">
    <property type="entry name" value="NUCLEAR TRANSPORT FACTOR 2 (NTF2) FAMILY PROTEIN"/>
    <property type="match status" value="1"/>
</dbReference>
<dbReference type="AlphaFoldDB" id="A0A0D0E3A4"/>
<reference evidence="2 3" key="1">
    <citation type="submission" date="2014-04" db="EMBL/GenBank/DDBJ databases">
        <authorList>
            <consortium name="DOE Joint Genome Institute"/>
            <person name="Kuo A."/>
            <person name="Kohler A."/>
            <person name="Jargeat P."/>
            <person name="Nagy L.G."/>
            <person name="Floudas D."/>
            <person name="Copeland A."/>
            <person name="Barry K.W."/>
            <person name="Cichocki N."/>
            <person name="Veneault-Fourrey C."/>
            <person name="LaButti K."/>
            <person name="Lindquist E.A."/>
            <person name="Lipzen A."/>
            <person name="Lundell T."/>
            <person name="Morin E."/>
            <person name="Murat C."/>
            <person name="Sun H."/>
            <person name="Tunlid A."/>
            <person name="Henrissat B."/>
            <person name="Grigoriev I.V."/>
            <person name="Hibbett D.S."/>
            <person name="Martin F."/>
            <person name="Nordberg H.P."/>
            <person name="Cantor M.N."/>
            <person name="Hua S.X."/>
        </authorList>
    </citation>
    <scope>NUCLEOTIDE SEQUENCE [LARGE SCALE GENOMIC DNA]</scope>
    <source>
        <strain evidence="2 3">Ve08.2h10</strain>
    </source>
</reference>
<reference evidence="3" key="2">
    <citation type="submission" date="2015-01" db="EMBL/GenBank/DDBJ databases">
        <title>Evolutionary Origins and Diversification of the Mycorrhizal Mutualists.</title>
        <authorList>
            <consortium name="DOE Joint Genome Institute"/>
            <consortium name="Mycorrhizal Genomics Consortium"/>
            <person name="Kohler A."/>
            <person name="Kuo A."/>
            <person name="Nagy L.G."/>
            <person name="Floudas D."/>
            <person name="Copeland A."/>
            <person name="Barry K.W."/>
            <person name="Cichocki N."/>
            <person name="Veneault-Fourrey C."/>
            <person name="LaButti K."/>
            <person name="Lindquist E.A."/>
            <person name="Lipzen A."/>
            <person name="Lundell T."/>
            <person name="Morin E."/>
            <person name="Murat C."/>
            <person name="Riley R."/>
            <person name="Ohm R."/>
            <person name="Sun H."/>
            <person name="Tunlid A."/>
            <person name="Henrissat B."/>
            <person name="Grigoriev I.V."/>
            <person name="Hibbett D.S."/>
            <person name="Martin F."/>
        </authorList>
    </citation>
    <scope>NUCLEOTIDE SEQUENCE [LARGE SCALE GENOMIC DNA]</scope>
    <source>
        <strain evidence="3">Ve08.2h10</strain>
    </source>
</reference>
<evidence type="ECO:0000256" key="1">
    <source>
        <dbReference type="SAM" id="MobiDB-lite"/>
    </source>
</evidence>
<name>A0A0D0E3A4_9AGAM</name>
<keyword evidence="3" id="KW-1185">Reference proteome</keyword>
<evidence type="ECO:0000313" key="3">
    <source>
        <dbReference type="Proteomes" id="UP000054538"/>
    </source>
</evidence>
<dbReference type="InParanoid" id="A0A0D0E3A4"/>
<protein>
    <submittedName>
        <fullName evidence="2">Uncharacterized protein</fullName>
    </submittedName>
</protein>
<feature type="compositionally biased region" description="Basic and acidic residues" evidence="1">
    <location>
        <begin position="57"/>
        <end position="68"/>
    </location>
</feature>
<dbReference type="STRING" id="930991.A0A0D0E3A4"/>
<dbReference type="EMBL" id="KN825388">
    <property type="protein sequence ID" value="KIK91430.1"/>
    <property type="molecule type" value="Genomic_DNA"/>
</dbReference>
<dbReference type="PANTHER" id="PTHR34213">
    <property type="entry name" value="NUCLEAR TRANSPORT FACTOR 2 (NTF2) FAMILY PROTEIN"/>
    <property type="match status" value="1"/>
</dbReference>
<accession>A0A0D0E3A4</accession>